<evidence type="ECO:0008006" key="6">
    <source>
        <dbReference type="Google" id="ProtNLM"/>
    </source>
</evidence>
<dbReference type="Gene3D" id="3.40.50.2000">
    <property type="entry name" value="Glycogen Phosphorylase B"/>
    <property type="match status" value="2"/>
</dbReference>
<dbReference type="FunFam" id="3.40.50.2000:FF:000040">
    <property type="entry name" value="UDP-glycosyltransferase 76C1"/>
    <property type="match status" value="1"/>
</dbReference>
<dbReference type="InterPro" id="IPR002213">
    <property type="entry name" value="UDP_glucos_trans"/>
</dbReference>
<keyword evidence="5" id="KW-1185">Reference proteome</keyword>
<accession>A0AA88CJU0</accession>
<dbReference type="GO" id="GO:0080043">
    <property type="term" value="F:quercetin 3-O-glucosyltransferase activity"/>
    <property type="evidence" value="ECO:0007669"/>
    <property type="project" value="TreeGrafter"/>
</dbReference>
<name>A0AA88CJU0_FICCA</name>
<dbReference type="PANTHER" id="PTHR11926:SF1494">
    <property type="entry name" value="FLAVONOL 3-O-GLUCOSYLTRANSFERASE UGT76E12-RELATED"/>
    <property type="match status" value="1"/>
</dbReference>
<comment type="caution">
    <text evidence="4">The sequence shown here is derived from an EMBL/GenBank/DDBJ whole genome shotgun (WGS) entry which is preliminary data.</text>
</comment>
<evidence type="ECO:0000313" key="5">
    <source>
        <dbReference type="Proteomes" id="UP001187192"/>
    </source>
</evidence>
<dbReference type="PANTHER" id="PTHR11926">
    <property type="entry name" value="GLUCOSYL/GLUCURONOSYL TRANSFERASES"/>
    <property type="match status" value="1"/>
</dbReference>
<dbReference type="EMBL" id="BTGU01000001">
    <property type="protein sequence ID" value="GMN23978.1"/>
    <property type="molecule type" value="Genomic_DNA"/>
</dbReference>
<dbReference type="FunFam" id="3.40.50.2000:FF:000120">
    <property type="entry name" value="UDP-glycosyltransferase 76C1"/>
    <property type="match status" value="1"/>
</dbReference>
<reference evidence="4" key="1">
    <citation type="submission" date="2023-07" db="EMBL/GenBank/DDBJ databases">
        <title>draft genome sequence of fig (Ficus carica).</title>
        <authorList>
            <person name="Takahashi T."/>
            <person name="Nishimura K."/>
        </authorList>
    </citation>
    <scope>NUCLEOTIDE SEQUENCE</scope>
</reference>
<organism evidence="4 5">
    <name type="scientific">Ficus carica</name>
    <name type="common">Common fig</name>
    <dbReference type="NCBI Taxonomy" id="3494"/>
    <lineage>
        <taxon>Eukaryota</taxon>
        <taxon>Viridiplantae</taxon>
        <taxon>Streptophyta</taxon>
        <taxon>Embryophyta</taxon>
        <taxon>Tracheophyta</taxon>
        <taxon>Spermatophyta</taxon>
        <taxon>Magnoliopsida</taxon>
        <taxon>eudicotyledons</taxon>
        <taxon>Gunneridae</taxon>
        <taxon>Pentapetalae</taxon>
        <taxon>rosids</taxon>
        <taxon>fabids</taxon>
        <taxon>Rosales</taxon>
        <taxon>Moraceae</taxon>
        <taxon>Ficeae</taxon>
        <taxon>Ficus</taxon>
    </lineage>
</organism>
<dbReference type="GO" id="GO:0080044">
    <property type="term" value="F:quercetin 7-O-glucosyltransferase activity"/>
    <property type="evidence" value="ECO:0007669"/>
    <property type="project" value="TreeGrafter"/>
</dbReference>
<gene>
    <name evidence="4" type="ORF">TIFTF001_000355</name>
</gene>
<dbReference type="CDD" id="cd03784">
    <property type="entry name" value="GT1_Gtf-like"/>
    <property type="match status" value="1"/>
</dbReference>
<proteinExistence type="inferred from homology"/>
<dbReference type="AlphaFoldDB" id="A0AA88CJU0"/>
<evidence type="ECO:0000256" key="1">
    <source>
        <dbReference type="ARBA" id="ARBA00009995"/>
    </source>
</evidence>
<evidence type="ECO:0000313" key="4">
    <source>
        <dbReference type="EMBL" id="GMN23978.1"/>
    </source>
</evidence>
<dbReference type="Proteomes" id="UP001187192">
    <property type="component" value="Unassembled WGS sequence"/>
</dbReference>
<keyword evidence="3" id="KW-0808">Transferase</keyword>
<sequence length="463" mass="51746">MGEQIPRIRHLVLVPLPYQGHINPMLQLGTALHSKGFSITVAHTIYNSPNPQNHPHFSFLPMPDGLSDSDLASGDLVSNIQVINENCKESLRRSLEQLMQEKELQGDTISCIISDELMFFAEDVANNLKLLSIILRTTSAATSFARCGLLKLGGEGQVSLQGSSSHDLVPQLHPLRFKDLPFSLTASFGKFAVLMEKAYSNRTSSAIIWNTIKCLEQSTLEKIQQQSQVPIFPIGPIHMIAPPVSSNLIKEDRSCISWLDKQPHNSVIFVSSLGSIASLSEKEVAEIASGLANSKLPFLWVIRPGSIRGSDWIELLPKDFHDAAGDKGCIVRWAPQREVLAHPAVGGFWSHCGWNSTLESIAEGVPMICKPCFGDQRVNVRYVSHVWRVGLELEELKREEIERAVRRLILHDEGKEMRDRATKLKKKFEICTREDGSSNYSLNELVNFIMSYDSLWCKRPQLG</sequence>
<comment type="similarity">
    <text evidence="1">Belongs to the UDP-glycosyltransferase family.</text>
</comment>
<protein>
    <recommendedName>
        <fullName evidence="6">UDP-glucose iridoid glucosyltransferase-like</fullName>
    </recommendedName>
</protein>
<evidence type="ECO:0000256" key="2">
    <source>
        <dbReference type="ARBA" id="ARBA00022676"/>
    </source>
</evidence>
<evidence type="ECO:0000256" key="3">
    <source>
        <dbReference type="ARBA" id="ARBA00022679"/>
    </source>
</evidence>
<dbReference type="SUPFAM" id="SSF53756">
    <property type="entry name" value="UDP-Glycosyltransferase/glycogen phosphorylase"/>
    <property type="match status" value="1"/>
</dbReference>
<dbReference type="Pfam" id="PF00201">
    <property type="entry name" value="UDPGT"/>
    <property type="match status" value="1"/>
</dbReference>
<keyword evidence="2" id="KW-0328">Glycosyltransferase</keyword>